<evidence type="ECO:0000313" key="1">
    <source>
        <dbReference type="EMBL" id="WOL17947.1"/>
    </source>
</evidence>
<dbReference type="Proteomes" id="UP001327560">
    <property type="component" value="Chromosome 8"/>
</dbReference>
<gene>
    <name evidence="1" type="ORF">Cni_G26740</name>
</gene>
<organism evidence="1 2">
    <name type="scientific">Canna indica</name>
    <name type="common">Indian-shot</name>
    <dbReference type="NCBI Taxonomy" id="4628"/>
    <lineage>
        <taxon>Eukaryota</taxon>
        <taxon>Viridiplantae</taxon>
        <taxon>Streptophyta</taxon>
        <taxon>Embryophyta</taxon>
        <taxon>Tracheophyta</taxon>
        <taxon>Spermatophyta</taxon>
        <taxon>Magnoliopsida</taxon>
        <taxon>Liliopsida</taxon>
        <taxon>Zingiberales</taxon>
        <taxon>Cannaceae</taxon>
        <taxon>Canna</taxon>
    </lineage>
</organism>
<dbReference type="AlphaFoldDB" id="A0AAQ3L2R0"/>
<dbReference type="EMBL" id="CP136897">
    <property type="protein sequence ID" value="WOL17947.1"/>
    <property type="molecule type" value="Genomic_DNA"/>
</dbReference>
<protein>
    <submittedName>
        <fullName evidence="1">Uncharacterized protein</fullName>
    </submittedName>
</protein>
<sequence>MSLNRRANTDELMKKMPEMLLDYKVTAIFIVELYGETFGNYALVIPALGEKYTQEKRSSHWLSYFSVLVAFSCQGLEAFANRNQQS</sequence>
<keyword evidence="2" id="KW-1185">Reference proteome</keyword>
<accession>A0AAQ3L2R0</accession>
<proteinExistence type="predicted"/>
<name>A0AAQ3L2R0_9LILI</name>
<evidence type="ECO:0000313" key="2">
    <source>
        <dbReference type="Proteomes" id="UP001327560"/>
    </source>
</evidence>
<reference evidence="1 2" key="1">
    <citation type="submission" date="2023-10" db="EMBL/GenBank/DDBJ databases">
        <title>Chromosome-scale genome assembly provides insights into flower coloration mechanisms of Canna indica.</title>
        <authorList>
            <person name="Li C."/>
        </authorList>
    </citation>
    <scope>NUCLEOTIDE SEQUENCE [LARGE SCALE GENOMIC DNA]</scope>
    <source>
        <tissue evidence="1">Flower</tissue>
    </source>
</reference>